<dbReference type="AlphaFoldDB" id="A0A7C3EHT2"/>
<dbReference type="PROSITE" id="PS51841">
    <property type="entry name" value="LTD"/>
    <property type="match status" value="1"/>
</dbReference>
<comment type="caution">
    <text evidence="4">The sequence shown here is derived from an EMBL/GenBank/DDBJ whole genome shotgun (WGS) entry which is preliminary data.</text>
</comment>
<proteinExistence type="predicted"/>
<accession>A0A7C3EHT2</accession>
<dbReference type="Pfam" id="PF00932">
    <property type="entry name" value="LTD"/>
    <property type="match status" value="1"/>
</dbReference>
<dbReference type="EMBL" id="DSTU01000007">
    <property type="protein sequence ID" value="HFJ54066.1"/>
    <property type="molecule type" value="Genomic_DNA"/>
</dbReference>
<dbReference type="EMBL" id="DSLG01000004">
    <property type="protein sequence ID" value="HEA87264.1"/>
    <property type="molecule type" value="Genomic_DNA"/>
</dbReference>
<evidence type="ECO:0000313" key="2">
    <source>
        <dbReference type="EMBL" id="HEA87264.1"/>
    </source>
</evidence>
<dbReference type="InterPro" id="IPR001322">
    <property type="entry name" value="Lamin_tail_dom"/>
</dbReference>
<dbReference type="SUPFAM" id="SSF74853">
    <property type="entry name" value="Lamin A/C globular tail domain"/>
    <property type="match status" value="1"/>
</dbReference>
<protein>
    <recommendedName>
        <fullName evidence="1">LTD domain-containing protein</fullName>
    </recommendedName>
</protein>
<evidence type="ECO:0000259" key="1">
    <source>
        <dbReference type="PROSITE" id="PS51841"/>
    </source>
</evidence>
<reference evidence="4" key="1">
    <citation type="journal article" date="2020" name="mSystems">
        <title>Genome- and Community-Level Interaction Insights into Carbon Utilization and Element Cycling Functions of Hydrothermarchaeota in Hydrothermal Sediment.</title>
        <authorList>
            <person name="Zhou Z."/>
            <person name="Liu Y."/>
            <person name="Xu W."/>
            <person name="Pan J."/>
            <person name="Luo Z.H."/>
            <person name="Li M."/>
        </authorList>
    </citation>
    <scope>NUCLEOTIDE SEQUENCE [LARGE SCALE GENOMIC DNA]</scope>
    <source>
        <strain evidence="3">SpSt-236</strain>
        <strain evidence="2">SpSt-265</strain>
        <strain evidence="4">SpSt-465</strain>
    </source>
</reference>
<dbReference type="Gene3D" id="2.60.40.4070">
    <property type="match status" value="1"/>
</dbReference>
<dbReference type="EMBL" id="DSKA01000123">
    <property type="protein sequence ID" value="HEE18240.1"/>
    <property type="molecule type" value="Genomic_DNA"/>
</dbReference>
<gene>
    <name evidence="3" type="ORF">ENP62_01650</name>
    <name evidence="2" type="ORF">ENP94_04545</name>
    <name evidence="4" type="ORF">ENS16_05200</name>
</gene>
<dbReference type="InterPro" id="IPR036415">
    <property type="entry name" value="Lamin_tail_dom_sf"/>
</dbReference>
<sequence>MINIALFAVLIFSRIVITEVMSNPAGADGAQYPEDRNEFVEIYNAGNRAVDLFNYRISDGDAEDVIRAWTDSLILIPHPNVLIGSTWLKPGGYAVILDPEYTDPEGQGGFIQPYHFADSALILTVGNTTIGNGLAGNDPVSIYGYDDTSSFGTPANPNDGFPSNPGDGYSWERIDINGPDEPDNWAICPDSAGCTPGGQNAVAMRVDVALTKLEILDASIPGAGEAFHLGAGVRNQGYVSSPPGSLQLLYYPNDPIQEIILPVMSPRQESLFVFEIEMPPVPKEIWARAVVPGDRDTTNNLARITVNPKMGTALLILQSPSFSPDGDGFEDSLLIRYRLPERGGRLRVRIFTLGASIVRTLVDTKTVPESLGLMYWDGRQDNGQPAPAGIYLVVLDYYRGNARLRSKLPVVLIRKQDQRNFGVRM</sequence>
<name>A0A7C3EHT2_UNCW3</name>
<feature type="domain" description="LTD" evidence="1">
    <location>
        <begin position="1"/>
        <end position="147"/>
    </location>
</feature>
<evidence type="ECO:0000313" key="3">
    <source>
        <dbReference type="EMBL" id="HEE18240.1"/>
    </source>
</evidence>
<organism evidence="4">
    <name type="scientific">candidate division WOR-3 bacterium</name>
    <dbReference type="NCBI Taxonomy" id="2052148"/>
    <lineage>
        <taxon>Bacteria</taxon>
        <taxon>Bacteria division WOR-3</taxon>
    </lineage>
</organism>
<evidence type="ECO:0000313" key="4">
    <source>
        <dbReference type="EMBL" id="HFJ54066.1"/>
    </source>
</evidence>